<keyword evidence="3" id="KW-1185">Reference proteome</keyword>
<keyword evidence="1" id="KW-0472">Membrane</keyword>
<dbReference type="InterPro" id="IPR003744">
    <property type="entry name" value="YhhQ"/>
</dbReference>
<dbReference type="HAMAP" id="MF_02088">
    <property type="entry name" value="Q_prec_transport"/>
    <property type="match status" value="1"/>
</dbReference>
<keyword evidence="1" id="KW-0813">Transport</keyword>
<feature type="transmembrane region" description="Helical" evidence="1">
    <location>
        <begin position="93"/>
        <end position="113"/>
    </location>
</feature>
<keyword evidence="1" id="KW-0812">Transmembrane</keyword>
<feature type="transmembrane region" description="Helical" evidence="1">
    <location>
        <begin position="125"/>
        <end position="146"/>
    </location>
</feature>
<sequence length="216" mass="23254">MTRKHFPGILAMAAIVVASNILVQFLIFDGLLTWGAFTYPFAFLVTDVMSRVYGVEAARRVVFAGFVTGVVCSLIGSQIMLQGDGYTYAAVPLRIAVASGTAFLIAQLTDVAVFNRLRGGGWWRAPLVSTLVGSALDTALFFTIAFSASIPVFGPDADAAINWAWESVPFMNWGAPAPLWVTLAFADWLVKLSLALVALIPFRLIVRHLTPTRGAA</sequence>
<evidence type="ECO:0000256" key="1">
    <source>
        <dbReference type="HAMAP-Rule" id="MF_02088"/>
    </source>
</evidence>
<evidence type="ECO:0000313" key="3">
    <source>
        <dbReference type="Proteomes" id="UP000199628"/>
    </source>
</evidence>
<feature type="transmembrane region" description="Helical" evidence="1">
    <location>
        <begin position="61"/>
        <end position="81"/>
    </location>
</feature>
<dbReference type="STRING" id="639004.SAMN04488239_11490"/>
<feature type="transmembrane region" description="Helical" evidence="1">
    <location>
        <begin position="7"/>
        <end position="28"/>
    </location>
</feature>
<dbReference type="GO" id="GO:0005886">
    <property type="term" value="C:plasma membrane"/>
    <property type="evidence" value="ECO:0007669"/>
    <property type="project" value="UniProtKB-SubCell"/>
</dbReference>
<dbReference type="Proteomes" id="UP000199628">
    <property type="component" value="Unassembled WGS sequence"/>
</dbReference>
<dbReference type="RefSeq" id="WP_093034849.1">
    <property type="nucleotide sequence ID" value="NZ_FMZV01000014.1"/>
</dbReference>
<gene>
    <name evidence="2" type="ORF">SAMN04488239_11490</name>
</gene>
<reference evidence="3" key="1">
    <citation type="submission" date="2016-10" db="EMBL/GenBank/DDBJ databases">
        <authorList>
            <person name="Varghese N."/>
            <person name="Submissions S."/>
        </authorList>
    </citation>
    <scope>NUCLEOTIDE SEQUENCE [LARGE SCALE GENOMIC DNA]</scope>
    <source>
        <strain evidence="3">CGMCC 1.9108</strain>
    </source>
</reference>
<dbReference type="PANTHER" id="PTHR34300">
    <property type="entry name" value="QUEUOSINE PRECURSOR TRANSPORTER-RELATED"/>
    <property type="match status" value="1"/>
</dbReference>
<dbReference type="AlphaFoldDB" id="A0A1G7AFC1"/>
<keyword evidence="1" id="KW-1003">Cell membrane</keyword>
<evidence type="ECO:0000313" key="2">
    <source>
        <dbReference type="EMBL" id="SDE13157.1"/>
    </source>
</evidence>
<dbReference type="GO" id="GO:0022857">
    <property type="term" value="F:transmembrane transporter activity"/>
    <property type="evidence" value="ECO:0007669"/>
    <property type="project" value="UniProtKB-UniRule"/>
</dbReference>
<dbReference type="EMBL" id="FMZV01000014">
    <property type="protein sequence ID" value="SDE13157.1"/>
    <property type="molecule type" value="Genomic_DNA"/>
</dbReference>
<organism evidence="2 3">
    <name type="scientific">Ruegeria marina</name>
    <dbReference type="NCBI Taxonomy" id="639004"/>
    <lineage>
        <taxon>Bacteria</taxon>
        <taxon>Pseudomonadati</taxon>
        <taxon>Pseudomonadota</taxon>
        <taxon>Alphaproteobacteria</taxon>
        <taxon>Rhodobacterales</taxon>
        <taxon>Roseobacteraceae</taxon>
        <taxon>Ruegeria</taxon>
    </lineage>
</organism>
<feature type="transmembrane region" description="Helical" evidence="1">
    <location>
        <begin position="179"/>
        <end position="206"/>
    </location>
</feature>
<proteinExistence type="inferred from homology"/>
<keyword evidence="1" id="KW-1133">Transmembrane helix</keyword>
<dbReference type="Pfam" id="PF02592">
    <property type="entry name" value="Vut_1"/>
    <property type="match status" value="1"/>
</dbReference>
<comment type="subcellular location">
    <subcellularLocation>
        <location evidence="1">Cell inner membrane</location>
        <topology evidence="1">Multi-pass membrane protein</topology>
    </subcellularLocation>
</comment>
<accession>A0A1G7AFC1</accession>
<comment type="similarity">
    <text evidence="1">Belongs to the vitamin uptake transporter (VUT/ECF) (TC 2.A.88) family. Q precursor transporter subfamily.</text>
</comment>
<dbReference type="OrthoDB" id="7065604at2"/>
<name>A0A1G7AFC1_9RHOB</name>
<feature type="transmembrane region" description="Helical" evidence="1">
    <location>
        <begin position="34"/>
        <end position="54"/>
    </location>
</feature>
<dbReference type="NCBIfam" id="TIGR00697">
    <property type="entry name" value="queuosine precursor transporter"/>
    <property type="match status" value="1"/>
</dbReference>
<protein>
    <recommendedName>
        <fullName evidence="1">Probable queuosine precursor transporter</fullName>
        <shortName evidence="1">Q precursor transporter</shortName>
    </recommendedName>
</protein>
<keyword evidence="1" id="KW-0997">Cell inner membrane</keyword>
<comment type="function">
    <text evidence="1">Involved in the import of queuosine (Q) precursors, required for Q precursor salvage.</text>
</comment>
<dbReference type="PANTHER" id="PTHR34300:SF1">
    <property type="entry name" value="QUEUOSINE PRECURSOR TRANSPORTER"/>
    <property type="match status" value="1"/>
</dbReference>